<dbReference type="InterPro" id="IPR036927">
    <property type="entry name" value="Cyt_c_oxase-like_su1_sf"/>
</dbReference>
<dbReference type="EMBL" id="WMEZ01000002">
    <property type="protein sequence ID" value="MYL49426.1"/>
    <property type="molecule type" value="Genomic_DNA"/>
</dbReference>
<evidence type="ECO:0000256" key="1">
    <source>
        <dbReference type="ARBA" id="ARBA00004370"/>
    </source>
</evidence>
<protein>
    <submittedName>
        <fullName evidence="9">Cytochrome-c oxidase</fullName>
    </submittedName>
</protein>
<feature type="transmembrane region" description="Helical" evidence="7">
    <location>
        <begin position="95"/>
        <end position="117"/>
    </location>
</feature>
<keyword evidence="3 7" id="KW-0812">Transmembrane</keyword>
<sequence>MGITLIKISAVYFAVGVVLGYYMSVVHDYALTPVHAHINLLGWTSLTLAGILYHLFPALAQSLTGKIHFWLHNIGLPIMMIGLFFVILFKNEALLPLVATGATVTSLGIFSFVFNVLKNLKAS</sequence>
<keyword evidence="5 7" id="KW-1133">Transmembrane helix</keyword>
<evidence type="ECO:0000256" key="7">
    <source>
        <dbReference type="SAM" id="Phobius"/>
    </source>
</evidence>
<feature type="transmembrane region" description="Helical" evidence="7">
    <location>
        <begin position="5"/>
        <end position="24"/>
    </location>
</feature>
<evidence type="ECO:0000313" key="9">
    <source>
        <dbReference type="EMBL" id="MYL49426.1"/>
    </source>
</evidence>
<name>A0A845E5H4_9BACI</name>
<keyword evidence="4" id="KW-0249">Electron transport</keyword>
<evidence type="ECO:0000256" key="4">
    <source>
        <dbReference type="ARBA" id="ARBA00022982"/>
    </source>
</evidence>
<gene>
    <name evidence="9" type="ORF">GLV98_08010</name>
</gene>
<dbReference type="GO" id="GO:0016020">
    <property type="term" value="C:membrane"/>
    <property type="evidence" value="ECO:0007669"/>
    <property type="project" value="UniProtKB-SubCell"/>
</dbReference>
<comment type="subcellular location">
    <subcellularLocation>
        <location evidence="1">Membrane</location>
    </subcellularLocation>
</comment>
<proteinExistence type="predicted"/>
<dbReference type="PROSITE" id="PS50939">
    <property type="entry name" value="CYTOCHROME_B561"/>
    <property type="match status" value="1"/>
</dbReference>
<evidence type="ECO:0000256" key="6">
    <source>
        <dbReference type="ARBA" id="ARBA00023136"/>
    </source>
</evidence>
<evidence type="ECO:0000256" key="2">
    <source>
        <dbReference type="ARBA" id="ARBA00022448"/>
    </source>
</evidence>
<evidence type="ECO:0000313" key="10">
    <source>
        <dbReference type="Proteomes" id="UP000447393"/>
    </source>
</evidence>
<evidence type="ECO:0000256" key="5">
    <source>
        <dbReference type="ARBA" id="ARBA00022989"/>
    </source>
</evidence>
<feature type="transmembrane region" description="Helical" evidence="7">
    <location>
        <begin position="36"/>
        <end position="56"/>
    </location>
</feature>
<feature type="transmembrane region" description="Helical" evidence="7">
    <location>
        <begin position="68"/>
        <end position="89"/>
    </location>
</feature>
<dbReference type="InterPro" id="IPR006593">
    <property type="entry name" value="Cyt_b561/ferric_Rdtase_TM"/>
</dbReference>
<dbReference type="Gene3D" id="1.20.210.10">
    <property type="entry name" value="Cytochrome c oxidase-like, subunit I domain"/>
    <property type="match status" value="1"/>
</dbReference>
<feature type="domain" description="Cytochrome b561" evidence="8">
    <location>
        <begin position="1"/>
        <end position="123"/>
    </location>
</feature>
<dbReference type="RefSeq" id="WP_160913844.1">
    <property type="nucleotide sequence ID" value="NZ_WMEZ01000002.1"/>
</dbReference>
<reference evidence="9 10" key="1">
    <citation type="submission" date="2019-11" db="EMBL/GenBank/DDBJ databases">
        <title>Genome sequences of 17 halophilic strains isolated from different environments.</title>
        <authorList>
            <person name="Furrow R.E."/>
        </authorList>
    </citation>
    <scope>NUCLEOTIDE SEQUENCE [LARGE SCALE GENOMIC DNA]</scope>
    <source>
        <strain evidence="9 10">22505_10_Sand</strain>
    </source>
</reference>
<comment type="caution">
    <text evidence="9">The sequence shown here is derived from an EMBL/GenBank/DDBJ whole genome shotgun (WGS) entry which is preliminary data.</text>
</comment>
<dbReference type="OrthoDB" id="9808748at2"/>
<dbReference type="SUPFAM" id="SSF81442">
    <property type="entry name" value="Cytochrome c oxidase subunit I-like"/>
    <property type="match status" value="1"/>
</dbReference>
<dbReference type="Proteomes" id="UP000447393">
    <property type="component" value="Unassembled WGS sequence"/>
</dbReference>
<keyword evidence="2" id="KW-0813">Transport</keyword>
<evidence type="ECO:0000259" key="8">
    <source>
        <dbReference type="PROSITE" id="PS50939"/>
    </source>
</evidence>
<evidence type="ECO:0000256" key="3">
    <source>
        <dbReference type="ARBA" id="ARBA00022692"/>
    </source>
</evidence>
<organism evidence="9 10">
    <name type="scientific">Halobacillus litoralis</name>
    <dbReference type="NCBI Taxonomy" id="45668"/>
    <lineage>
        <taxon>Bacteria</taxon>
        <taxon>Bacillati</taxon>
        <taxon>Bacillota</taxon>
        <taxon>Bacilli</taxon>
        <taxon>Bacillales</taxon>
        <taxon>Bacillaceae</taxon>
        <taxon>Halobacillus</taxon>
    </lineage>
</organism>
<dbReference type="AlphaFoldDB" id="A0A845E5H4"/>
<accession>A0A845E5H4</accession>
<keyword evidence="6 7" id="KW-0472">Membrane</keyword>